<accession>A0A392MSK4</accession>
<sequence>TPRREFLKGIALSLPLIALTEPPHSQARDVAVGSFLPPSSSDPSFVLFKASPKDTPALRAGAKLSSAFNPDCIGSCTDSRYIIPGAFTSMRLRL</sequence>
<reference evidence="1 2" key="1">
    <citation type="journal article" date="2018" name="Front. Plant Sci.">
        <title>Red Clover (Trifolium pratense) and Zigzag Clover (T. medium) - A Picture of Genomic Similarities and Differences.</title>
        <authorList>
            <person name="Dluhosova J."/>
            <person name="Istvanek J."/>
            <person name="Nedelnik J."/>
            <person name="Repkova J."/>
        </authorList>
    </citation>
    <scope>NUCLEOTIDE SEQUENCE [LARGE SCALE GENOMIC DNA]</scope>
    <source>
        <strain evidence="2">cv. 10/8</strain>
        <tissue evidence="1">Leaf</tissue>
    </source>
</reference>
<feature type="non-terminal residue" evidence="1">
    <location>
        <position position="1"/>
    </location>
</feature>
<keyword evidence="2" id="KW-1185">Reference proteome</keyword>
<comment type="caution">
    <text evidence="1">The sequence shown here is derived from an EMBL/GenBank/DDBJ whole genome shotgun (WGS) entry which is preliminary data.</text>
</comment>
<name>A0A392MSK4_9FABA</name>
<dbReference type="EMBL" id="LXQA010018328">
    <property type="protein sequence ID" value="MCH90451.1"/>
    <property type="molecule type" value="Genomic_DNA"/>
</dbReference>
<proteinExistence type="predicted"/>
<organism evidence="1 2">
    <name type="scientific">Trifolium medium</name>
    <dbReference type="NCBI Taxonomy" id="97028"/>
    <lineage>
        <taxon>Eukaryota</taxon>
        <taxon>Viridiplantae</taxon>
        <taxon>Streptophyta</taxon>
        <taxon>Embryophyta</taxon>
        <taxon>Tracheophyta</taxon>
        <taxon>Spermatophyta</taxon>
        <taxon>Magnoliopsida</taxon>
        <taxon>eudicotyledons</taxon>
        <taxon>Gunneridae</taxon>
        <taxon>Pentapetalae</taxon>
        <taxon>rosids</taxon>
        <taxon>fabids</taxon>
        <taxon>Fabales</taxon>
        <taxon>Fabaceae</taxon>
        <taxon>Papilionoideae</taxon>
        <taxon>50 kb inversion clade</taxon>
        <taxon>NPAAA clade</taxon>
        <taxon>Hologalegina</taxon>
        <taxon>IRL clade</taxon>
        <taxon>Trifolieae</taxon>
        <taxon>Trifolium</taxon>
    </lineage>
</organism>
<evidence type="ECO:0000313" key="2">
    <source>
        <dbReference type="Proteomes" id="UP000265520"/>
    </source>
</evidence>
<protein>
    <submittedName>
        <fullName evidence="1">PsbP domain-containing protein 6 chloroplastic-like</fullName>
    </submittedName>
</protein>
<dbReference type="Proteomes" id="UP000265520">
    <property type="component" value="Unassembled WGS sequence"/>
</dbReference>
<gene>
    <name evidence="1" type="ORF">A2U01_0011367</name>
</gene>
<evidence type="ECO:0000313" key="1">
    <source>
        <dbReference type="EMBL" id="MCH90451.1"/>
    </source>
</evidence>
<dbReference type="AlphaFoldDB" id="A0A392MSK4"/>